<gene>
    <name evidence="3" type="ORF">I6G66_29645</name>
</gene>
<dbReference type="PANTHER" id="PTHR35813:SF1">
    <property type="entry name" value="INNER MEMBRANE PROTEIN YBAN"/>
    <property type="match status" value="1"/>
</dbReference>
<reference evidence="3 4" key="1">
    <citation type="submission" date="2020-12" db="EMBL/GenBank/DDBJ databases">
        <title>FDA dAtabase for Regulatory Grade micrObial Sequences (FDA-ARGOS): Supporting development and validation of Infectious Disease Dx tests.</title>
        <authorList>
            <person name="Sproer C."/>
            <person name="Gronow S."/>
            <person name="Severitt S."/>
            <person name="Schroder I."/>
            <person name="Tallon L."/>
            <person name="Sadzewicz L."/>
            <person name="Zhao X."/>
            <person name="Boylan J."/>
            <person name="Ott S."/>
            <person name="Bowen H."/>
            <person name="Vavikolanu K."/>
            <person name="Mehta A."/>
            <person name="Aluvathingal J."/>
            <person name="Nadendla S."/>
            <person name="Lowell S."/>
            <person name="Myers T."/>
            <person name="Yan Y."/>
            <person name="Sichtig H."/>
        </authorList>
    </citation>
    <scope>NUCLEOTIDE SEQUENCE [LARGE SCALE GENOMIC DNA]</scope>
    <source>
        <strain evidence="3 4">FDAARGOS_909</strain>
    </source>
</reference>
<dbReference type="EMBL" id="CP065668">
    <property type="protein sequence ID" value="QPS08364.1"/>
    <property type="molecule type" value="Genomic_DNA"/>
</dbReference>
<feature type="transmembrane region" description="Helical" evidence="2">
    <location>
        <begin position="73"/>
        <end position="92"/>
    </location>
</feature>
<dbReference type="Proteomes" id="UP000594778">
    <property type="component" value="Chromosome"/>
</dbReference>
<dbReference type="PANTHER" id="PTHR35813">
    <property type="entry name" value="INNER MEMBRANE PROTEIN YBAN"/>
    <property type="match status" value="1"/>
</dbReference>
<feature type="transmembrane region" description="Helical" evidence="2">
    <location>
        <begin position="165"/>
        <end position="183"/>
    </location>
</feature>
<accession>A0A7T2S3U5</accession>
<organism evidence="3 4">
    <name type="scientific">Delftia acidovorans</name>
    <name type="common">Pseudomonas acidovorans</name>
    <name type="synonym">Comamonas acidovorans</name>
    <dbReference type="NCBI Taxonomy" id="80866"/>
    <lineage>
        <taxon>Bacteria</taxon>
        <taxon>Pseudomonadati</taxon>
        <taxon>Pseudomonadota</taxon>
        <taxon>Betaproteobacteria</taxon>
        <taxon>Burkholderiales</taxon>
        <taxon>Comamonadaceae</taxon>
        <taxon>Delftia</taxon>
    </lineage>
</organism>
<feature type="region of interest" description="Disordered" evidence="1">
    <location>
        <begin position="1"/>
        <end position="61"/>
    </location>
</feature>
<dbReference type="Pfam" id="PF04304">
    <property type="entry name" value="DUF454"/>
    <property type="match status" value="1"/>
</dbReference>
<proteinExistence type="predicted"/>
<dbReference type="InterPro" id="IPR007401">
    <property type="entry name" value="DUF454"/>
</dbReference>
<dbReference type="GO" id="GO:0005886">
    <property type="term" value="C:plasma membrane"/>
    <property type="evidence" value="ECO:0007669"/>
    <property type="project" value="TreeGrafter"/>
</dbReference>
<evidence type="ECO:0000256" key="2">
    <source>
        <dbReference type="SAM" id="Phobius"/>
    </source>
</evidence>
<evidence type="ECO:0000256" key="1">
    <source>
        <dbReference type="SAM" id="MobiDB-lite"/>
    </source>
</evidence>
<dbReference type="AlphaFoldDB" id="A0A7T2S3U5"/>
<feature type="compositionally biased region" description="Polar residues" evidence="1">
    <location>
        <begin position="10"/>
        <end position="22"/>
    </location>
</feature>
<name>A0A7T2S3U5_DELAC</name>
<evidence type="ECO:0000313" key="4">
    <source>
        <dbReference type="Proteomes" id="UP000594778"/>
    </source>
</evidence>
<keyword evidence="2" id="KW-1133">Transmembrane helix</keyword>
<keyword evidence="2" id="KW-0472">Membrane</keyword>
<sequence length="187" mass="20666">MATARWHNRSMPSTARESSTASPEDRDKGVQQTPAAQALEPDASTQPGTVPAQAFHDDDPPPLHRMPAAPLRWALQLFACLSLATGIAGIFIPGLPTTVFVLMAGWAAARSSQRMHTWLWRHRLFGPMLRNWARGGCVSRRAKWSASAMMSLCAVILLWTRPPAWVQAVALTSMGCVLVWLWFRPEP</sequence>
<protein>
    <submittedName>
        <fullName evidence="3">YbaN family protein</fullName>
    </submittedName>
</protein>
<keyword evidence="2" id="KW-0812">Transmembrane</keyword>
<evidence type="ECO:0000313" key="3">
    <source>
        <dbReference type="EMBL" id="QPS08364.1"/>
    </source>
</evidence>